<dbReference type="Proteomes" id="UP000036102">
    <property type="component" value="Unassembled WGS sequence"/>
</dbReference>
<sequence length="366" mass="39392">MSDVMQSNKFKSIELPNRFALAPMTRTSAEPDGTPNSLMADHYEGYAKGGFGLLITEGTYTDDKASQGYANQPGIINEAQIAGWKTIVDRVHAAGSKFMVQLMHAGAQFQANHYTDQPMGPSAVMPKGAPLGFYGDQTQWQTPEAMTEADIKAAVDGFAQSAANARAAGFDGIEIHGANGYLLNQFLSTHFNTRDDNYGGALENRLRLVTKVVRAVRKAVGADYPVGIRLSQGTVTDPDYQLPEGAAGFRQIVEAVRDAGADFVHTTDGDVNRHHFTDGDQSLASVAAAVEGIELIINGNIDETNYQDVANQFPGALLAVGKKALANPDFVQRLKDGKEIADIDFAMLQPKATIGNELAWRRQNAA</sequence>
<accession>A0A0J7JCK2</accession>
<dbReference type="CDD" id="cd02803">
    <property type="entry name" value="OYE_like_FMN_family"/>
    <property type="match status" value="1"/>
</dbReference>
<keyword evidence="3" id="KW-1185">Reference proteome</keyword>
<dbReference type="GO" id="GO:0016491">
    <property type="term" value="F:oxidoreductase activity"/>
    <property type="evidence" value="ECO:0007669"/>
    <property type="project" value="InterPro"/>
</dbReference>
<dbReference type="EMBL" id="LFBU01000001">
    <property type="protein sequence ID" value="KMQ75832.1"/>
    <property type="molecule type" value="Genomic_DNA"/>
</dbReference>
<dbReference type="InterPro" id="IPR013785">
    <property type="entry name" value="Aldolase_TIM"/>
</dbReference>
<dbReference type="PANTHER" id="PTHR22893">
    <property type="entry name" value="NADH OXIDOREDUCTASE-RELATED"/>
    <property type="match status" value="1"/>
</dbReference>
<dbReference type="STRING" id="1658765.Msub_12041"/>
<dbReference type="OrthoDB" id="8523426at2"/>
<dbReference type="GO" id="GO:0010181">
    <property type="term" value="F:FMN binding"/>
    <property type="evidence" value="ECO:0007669"/>
    <property type="project" value="InterPro"/>
</dbReference>
<dbReference type="PATRIC" id="fig|1658765.3.peg.2043"/>
<comment type="caution">
    <text evidence="2">The sequence shown here is derived from an EMBL/GenBank/DDBJ whole genome shotgun (WGS) entry which is preliminary data.</text>
</comment>
<reference evidence="2 3" key="1">
    <citation type="submission" date="2015-06" db="EMBL/GenBank/DDBJ databases">
        <title>Marinobacter subterrani, a genetically tractable neutrophilic iron-oxidizing strain isolated from the Soudan Iron Mine.</title>
        <authorList>
            <person name="Bonis B.M."/>
            <person name="Gralnick J.A."/>
        </authorList>
    </citation>
    <scope>NUCLEOTIDE SEQUENCE [LARGE SCALE GENOMIC DNA]</scope>
    <source>
        <strain evidence="2 3">JG233</strain>
    </source>
</reference>
<protein>
    <submittedName>
        <fullName evidence="2">2,4-dienoyl-CoA reductase or related NADH-dependent reductase, Old Yellow Enzyme (OYE) family</fullName>
    </submittedName>
</protein>
<name>A0A0J7JCK2_9GAMM</name>
<dbReference type="SUPFAM" id="SSF51395">
    <property type="entry name" value="FMN-linked oxidoreductases"/>
    <property type="match status" value="1"/>
</dbReference>
<feature type="domain" description="NADH:flavin oxidoreductase/NADH oxidase N-terminal" evidence="1">
    <location>
        <begin position="9"/>
        <end position="338"/>
    </location>
</feature>
<evidence type="ECO:0000313" key="2">
    <source>
        <dbReference type="EMBL" id="KMQ75832.1"/>
    </source>
</evidence>
<dbReference type="InterPro" id="IPR001155">
    <property type="entry name" value="OxRdtase_FMN_N"/>
</dbReference>
<organism evidence="2 3">
    <name type="scientific">Marinobacter subterrani</name>
    <dbReference type="NCBI Taxonomy" id="1658765"/>
    <lineage>
        <taxon>Bacteria</taxon>
        <taxon>Pseudomonadati</taxon>
        <taxon>Pseudomonadota</taxon>
        <taxon>Gammaproteobacteria</taxon>
        <taxon>Pseudomonadales</taxon>
        <taxon>Marinobacteraceae</taxon>
        <taxon>Marinobacter</taxon>
    </lineage>
</organism>
<evidence type="ECO:0000313" key="3">
    <source>
        <dbReference type="Proteomes" id="UP000036102"/>
    </source>
</evidence>
<dbReference type="GO" id="GO:0005829">
    <property type="term" value="C:cytosol"/>
    <property type="evidence" value="ECO:0007669"/>
    <property type="project" value="TreeGrafter"/>
</dbReference>
<dbReference type="Pfam" id="PF00724">
    <property type="entry name" value="Oxidored_FMN"/>
    <property type="match status" value="1"/>
</dbReference>
<dbReference type="Gene3D" id="3.20.20.70">
    <property type="entry name" value="Aldolase class I"/>
    <property type="match status" value="1"/>
</dbReference>
<dbReference type="AlphaFoldDB" id="A0A0J7JCK2"/>
<dbReference type="PANTHER" id="PTHR22893:SF91">
    <property type="entry name" value="NADPH DEHYDROGENASE 2-RELATED"/>
    <property type="match status" value="1"/>
</dbReference>
<gene>
    <name evidence="2" type="ORF">Msub_12041</name>
</gene>
<dbReference type="InterPro" id="IPR045247">
    <property type="entry name" value="Oye-like"/>
</dbReference>
<evidence type="ECO:0000259" key="1">
    <source>
        <dbReference type="Pfam" id="PF00724"/>
    </source>
</evidence>
<proteinExistence type="predicted"/>